<accession>A0A1E4U0I2</accession>
<dbReference type="InterPro" id="IPR021319">
    <property type="entry name" value="DUF2921"/>
</dbReference>
<evidence type="ECO:0000313" key="20">
    <source>
        <dbReference type="Proteomes" id="UP000094236"/>
    </source>
</evidence>
<dbReference type="Proteomes" id="UP000094236">
    <property type="component" value="Unassembled WGS sequence"/>
</dbReference>
<feature type="chain" id="PRO_5009163428" description="RING-type E3 ubiquitin transferase" evidence="17">
    <location>
        <begin position="26"/>
        <end position="835"/>
    </location>
</feature>
<evidence type="ECO:0000256" key="5">
    <source>
        <dbReference type="ARBA" id="ARBA00022679"/>
    </source>
</evidence>
<keyword evidence="8 17" id="KW-0732">Signal</keyword>
<evidence type="ECO:0000256" key="8">
    <source>
        <dbReference type="ARBA" id="ARBA00022729"/>
    </source>
</evidence>
<feature type="compositionally biased region" description="Low complexity" evidence="15">
    <location>
        <begin position="564"/>
        <end position="584"/>
    </location>
</feature>
<feature type="region of interest" description="Disordered" evidence="15">
    <location>
        <begin position="538"/>
        <end position="584"/>
    </location>
</feature>
<evidence type="ECO:0000256" key="11">
    <source>
        <dbReference type="ARBA" id="ARBA00022833"/>
    </source>
</evidence>
<comment type="catalytic activity">
    <reaction evidence="1">
        <text>S-ubiquitinyl-[E2 ubiquitin-conjugating enzyme]-L-cysteine + [acceptor protein]-L-lysine = [E2 ubiquitin-conjugating enzyme]-L-cysteine + N(6)-ubiquitinyl-[acceptor protein]-L-lysine.</text>
        <dbReference type="EC" id="2.3.2.27"/>
    </reaction>
</comment>
<keyword evidence="12 16" id="KW-1133">Transmembrane helix</keyword>
<dbReference type="EC" id="2.3.2.27" evidence="4"/>
<dbReference type="PROSITE" id="PS50089">
    <property type="entry name" value="ZF_RING_2"/>
    <property type="match status" value="1"/>
</dbReference>
<dbReference type="FunFam" id="3.30.40.10:FF:000626">
    <property type="entry name" value="Transmembrane ubiquitin ligase 1"/>
    <property type="match status" value="1"/>
</dbReference>
<evidence type="ECO:0000256" key="13">
    <source>
        <dbReference type="ARBA" id="ARBA00023136"/>
    </source>
</evidence>
<dbReference type="STRING" id="669874.A0A1E4U0I2"/>
<evidence type="ECO:0000256" key="10">
    <source>
        <dbReference type="ARBA" id="ARBA00022786"/>
    </source>
</evidence>
<dbReference type="UniPathway" id="UPA00143"/>
<protein>
    <recommendedName>
        <fullName evidence="4">RING-type E3 ubiquitin transferase</fullName>
        <ecNumber evidence="4">2.3.2.27</ecNumber>
    </recommendedName>
</protein>
<name>A0A1E4U0I2_PACTA</name>
<evidence type="ECO:0000256" key="3">
    <source>
        <dbReference type="ARBA" id="ARBA00004906"/>
    </source>
</evidence>
<feature type="transmembrane region" description="Helical" evidence="16">
    <location>
        <begin position="435"/>
        <end position="454"/>
    </location>
</feature>
<evidence type="ECO:0000256" key="17">
    <source>
        <dbReference type="SAM" id="SignalP"/>
    </source>
</evidence>
<evidence type="ECO:0000259" key="18">
    <source>
        <dbReference type="PROSITE" id="PS50089"/>
    </source>
</evidence>
<feature type="domain" description="RING-type" evidence="18">
    <location>
        <begin position="773"/>
        <end position="829"/>
    </location>
</feature>
<feature type="transmembrane region" description="Helical" evidence="16">
    <location>
        <begin position="466"/>
        <end position="489"/>
    </location>
</feature>
<keyword evidence="9 14" id="KW-0863">Zinc-finger</keyword>
<keyword evidence="10" id="KW-0833">Ubl conjugation pathway</keyword>
<dbReference type="SMART" id="SM00184">
    <property type="entry name" value="RING"/>
    <property type="match status" value="1"/>
</dbReference>
<sequence length="835" mass="96222">MPQISRPQLVFLIIFLILILQSTDDSPSNLSTPVNLKKLANLKDEVTTSRQELFRSEWNLGYGNVTGFKLSYEDSLENRNVSEWPIHHFSDENPFIQDQKYSILPNKITELAKSIWLPGNVVKNGVSIDRRANIVSKYSDEKEGIDNSYFLNITGSLRGSFNKLDEGFEPIKMPLPEYFLDSYYQHEDTALNKVITNGERESDQYSVNRGLKESSNFDEDNDDFQNGYPFKKDYKIGNLTDLTVGNIKIDINAKEKPDELIESTHDAINSIIEIHINDYDELKDHRLTLSGIYFQESGNLVATTRTGKYAGIYALPHLQLEEANFNKSKNLMSYYTNQTLIDDLTLSFMEELIDSSEEYCEMIFFGHFRQTNLSRSQLEDIDDELKNPIGRPVQRLPNIELEEGLIYSPDCGYAIKVNESVGPRREIRTAKIRKIVLVGIIILFSQILLSINQMNSTNTPSTMSRISFWSIAIMNLIDGTLSMLYLLSSALLQDLYLPLVVSSFLAFTLASVFEMRYMILIYSSQVNERNISARVGLQGQPIDDRPEPPNEPVVDTNNGTILPTTQRPTPQQQQQQQQQQQAARQAPRFPEDEQIISGQMYTKFLFFLIGFTFLILNSVMWPRKPRLIFEYIILIALNSYWVPQIYRNVIRGSRRSFRWVFIIGTSILRLLPITYLCLYKANPFNHHYDPLLFIILFSWMSVQIFILMLQEFLGPRFLLPEKYLPKSYDYHPILTESDLENGFGIEHNHENNPVDGLSQPLLTHHDGKCKIDCAICMDELELPIHQNGATLATNIIARRSYMVTPCRHIFHTSCLENWMKYKLQCPVCRNSLPPL</sequence>
<evidence type="ECO:0000256" key="6">
    <source>
        <dbReference type="ARBA" id="ARBA00022692"/>
    </source>
</evidence>
<keyword evidence="13 16" id="KW-0472">Membrane</keyword>
<dbReference type="GO" id="GO:0061630">
    <property type="term" value="F:ubiquitin protein ligase activity"/>
    <property type="evidence" value="ECO:0007669"/>
    <property type="project" value="UniProtKB-EC"/>
</dbReference>
<dbReference type="EMBL" id="KV454011">
    <property type="protein sequence ID" value="ODV97500.1"/>
    <property type="molecule type" value="Genomic_DNA"/>
</dbReference>
<dbReference type="SUPFAM" id="SSF57850">
    <property type="entry name" value="RING/U-box"/>
    <property type="match status" value="1"/>
</dbReference>
<feature type="transmembrane region" description="Helical" evidence="16">
    <location>
        <begin position="604"/>
        <end position="621"/>
    </location>
</feature>
<evidence type="ECO:0000256" key="7">
    <source>
        <dbReference type="ARBA" id="ARBA00022723"/>
    </source>
</evidence>
<feature type="signal peptide" evidence="17">
    <location>
        <begin position="1"/>
        <end position="25"/>
    </location>
</feature>
<comment type="pathway">
    <text evidence="3">Protein modification; protein ubiquitination.</text>
</comment>
<feature type="transmembrane region" description="Helical" evidence="16">
    <location>
        <begin position="658"/>
        <end position="678"/>
    </location>
</feature>
<gene>
    <name evidence="19" type="ORF">PACTADRAFT_47411</name>
</gene>
<keyword evidence="11" id="KW-0862">Zinc</keyword>
<dbReference type="InterPro" id="IPR050731">
    <property type="entry name" value="HRD1_E3_ubiq-ligases"/>
</dbReference>
<feature type="region of interest" description="Disordered" evidence="15">
    <location>
        <begin position="202"/>
        <end position="223"/>
    </location>
</feature>
<dbReference type="Gene3D" id="3.30.40.10">
    <property type="entry name" value="Zinc/RING finger domain, C3HC4 (zinc finger)"/>
    <property type="match status" value="1"/>
</dbReference>
<dbReference type="InterPro" id="IPR024766">
    <property type="entry name" value="Znf_RING_H2"/>
</dbReference>
<evidence type="ECO:0000256" key="14">
    <source>
        <dbReference type="PROSITE-ProRule" id="PRU00175"/>
    </source>
</evidence>
<proteinExistence type="predicted"/>
<feature type="transmembrane region" description="Helical" evidence="16">
    <location>
        <begin position="495"/>
        <end position="513"/>
    </location>
</feature>
<evidence type="ECO:0000256" key="1">
    <source>
        <dbReference type="ARBA" id="ARBA00000900"/>
    </source>
</evidence>
<organism evidence="19 20">
    <name type="scientific">Pachysolen tannophilus NRRL Y-2460</name>
    <dbReference type="NCBI Taxonomy" id="669874"/>
    <lineage>
        <taxon>Eukaryota</taxon>
        <taxon>Fungi</taxon>
        <taxon>Dikarya</taxon>
        <taxon>Ascomycota</taxon>
        <taxon>Saccharomycotina</taxon>
        <taxon>Pichiomycetes</taxon>
        <taxon>Pachysolenaceae</taxon>
        <taxon>Pachysolen</taxon>
    </lineage>
</organism>
<dbReference type="AlphaFoldDB" id="A0A1E4U0I2"/>
<dbReference type="OrthoDB" id="9984778at2759"/>
<evidence type="ECO:0000256" key="2">
    <source>
        <dbReference type="ARBA" id="ARBA00004127"/>
    </source>
</evidence>
<dbReference type="InterPro" id="IPR013083">
    <property type="entry name" value="Znf_RING/FYVE/PHD"/>
</dbReference>
<dbReference type="GO" id="GO:0016567">
    <property type="term" value="P:protein ubiquitination"/>
    <property type="evidence" value="ECO:0007669"/>
    <property type="project" value="UniProtKB-UniPathway"/>
</dbReference>
<evidence type="ECO:0000256" key="15">
    <source>
        <dbReference type="SAM" id="MobiDB-lite"/>
    </source>
</evidence>
<evidence type="ECO:0000256" key="4">
    <source>
        <dbReference type="ARBA" id="ARBA00012483"/>
    </source>
</evidence>
<dbReference type="GO" id="GO:0012505">
    <property type="term" value="C:endomembrane system"/>
    <property type="evidence" value="ECO:0007669"/>
    <property type="project" value="UniProtKB-SubCell"/>
</dbReference>
<evidence type="ECO:0000256" key="12">
    <source>
        <dbReference type="ARBA" id="ARBA00022989"/>
    </source>
</evidence>
<dbReference type="InterPro" id="IPR001841">
    <property type="entry name" value="Znf_RING"/>
</dbReference>
<keyword evidence="5" id="KW-0808">Transferase</keyword>
<keyword evidence="6 16" id="KW-0812">Transmembrane</keyword>
<comment type="subcellular location">
    <subcellularLocation>
        <location evidence="2">Endomembrane system</location>
        <topology evidence="2">Multi-pass membrane protein</topology>
    </subcellularLocation>
</comment>
<feature type="transmembrane region" description="Helical" evidence="16">
    <location>
        <begin position="627"/>
        <end position="646"/>
    </location>
</feature>
<dbReference type="PANTHER" id="PTHR22763">
    <property type="entry name" value="RING ZINC FINGER PROTEIN"/>
    <property type="match status" value="1"/>
</dbReference>
<evidence type="ECO:0000256" key="16">
    <source>
        <dbReference type="SAM" id="Phobius"/>
    </source>
</evidence>
<dbReference type="Pfam" id="PF11145">
    <property type="entry name" value="DUF2921"/>
    <property type="match status" value="2"/>
</dbReference>
<keyword evidence="7" id="KW-0479">Metal-binding</keyword>
<dbReference type="PANTHER" id="PTHR22763:SF162">
    <property type="entry name" value="TRANSMEMBRANE E3 UBIQUITIN-PROTEIN LIGASE 1"/>
    <property type="match status" value="1"/>
</dbReference>
<evidence type="ECO:0000256" key="9">
    <source>
        <dbReference type="ARBA" id="ARBA00022771"/>
    </source>
</evidence>
<keyword evidence="20" id="KW-1185">Reference proteome</keyword>
<dbReference type="GO" id="GO:0008270">
    <property type="term" value="F:zinc ion binding"/>
    <property type="evidence" value="ECO:0007669"/>
    <property type="project" value="UniProtKB-KW"/>
</dbReference>
<dbReference type="GO" id="GO:0044695">
    <property type="term" value="C:Dsc E3 ubiquitin ligase complex"/>
    <property type="evidence" value="ECO:0007669"/>
    <property type="project" value="TreeGrafter"/>
</dbReference>
<dbReference type="GO" id="GO:0043161">
    <property type="term" value="P:proteasome-mediated ubiquitin-dependent protein catabolic process"/>
    <property type="evidence" value="ECO:0007669"/>
    <property type="project" value="TreeGrafter"/>
</dbReference>
<evidence type="ECO:0000313" key="19">
    <source>
        <dbReference type="EMBL" id="ODV97500.1"/>
    </source>
</evidence>
<dbReference type="CDD" id="cd23117">
    <property type="entry name" value="RING-H2_TUL1-like"/>
    <property type="match status" value="1"/>
</dbReference>
<feature type="transmembrane region" description="Helical" evidence="16">
    <location>
        <begin position="690"/>
        <end position="709"/>
    </location>
</feature>
<dbReference type="Pfam" id="PF12678">
    <property type="entry name" value="zf-rbx1"/>
    <property type="match status" value="1"/>
</dbReference>
<reference evidence="20" key="1">
    <citation type="submission" date="2016-05" db="EMBL/GenBank/DDBJ databases">
        <title>Comparative genomics of biotechnologically important yeasts.</title>
        <authorList>
            <consortium name="DOE Joint Genome Institute"/>
            <person name="Riley R."/>
            <person name="Haridas S."/>
            <person name="Wolfe K.H."/>
            <person name="Lopes M.R."/>
            <person name="Hittinger C.T."/>
            <person name="Goker M."/>
            <person name="Salamov A."/>
            <person name="Wisecaver J."/>
            <person name="Long T.M."/>
            <person name="Aerts A.L."/>
            <person name="Barry K."/>
            <person name="Choi C."/>
            <person name="Clum A."/>
            <person name="Coughlan A.Y."/>
            <person name="Deshpande S."/>
            <person name="Douglass A.P."/>
            <person name="Hanson S.J."/>
            <person name="Klenk H.-P."/>
            <person name="Labutti K."/>
            <person name="Lapidus A."/>
            <person name="Lindquist E."/>
            <person name="Lipzen A."/>
            <person name="Meier-Kolthoff J.P."/>
            <person name="Ohm R.A."/>
            <person name="Otillar R.P."/>
            <person name="Pangilinan J."/>
            <person name="Peng Y."/>
            <person name="Rokas A."/>
            <person name="Rosa C.A."/>
            <person name="Scheuner C."/>
            <person name="Sibirny A.A."/>
            <person name="Slot J.C."/>
            <person name="Stielow J.B."/>
            <person name="Sun H."/>
            <person name="Kurtzman C.P."/>
            <person name="Blackwell M."/>
            <person name="Grigoriev I.V."/>
            <person name="Jeffries T.W."/>
        </authorList>
    </citation>
    <scope>NUCLEOTIDE SEQUENCE [LARGE SCALE GENOMIC DNA]</scope>
    <source>
        <strain evidence="20">NRRL Y-2460</strain>
    </source>
</reference>